<gene>
    <name evidence="3" type="primary">LOC106157818</name>
</gene>
<proteinExistence type="predicted"/>
<dbReference type="Proteomes" id="UP000085678">
    <property type="component" value="Unplaced"/>
</dbReference>
<protein>
    <submittedName>
        <fullName evidence="3">Uncharacterized protein LOC106157818 isoform X3</fullName>
    </submittedName>
</protein>
<dbReference type="GeneID" id="106157818"/>
<evidence type="ECO:0000256" key="1">
    <source>
        <dbReference type="SAM" id="SignalP"/>
    </source>
</evidence>
<feature type="chain" id="PRO_5010306389" evidence="1">
    <location>
        <begin position="22"/>
        <end position="203"/>
    </location>
</feature>
<accession>A0A1S3HSN0</accession>
<reference evidence="3" key="1">
    <citation type="submission" date="2025-08" db="UniProtKB">
        <authorList>
            <consortium name="RefSeq"/>
        </authorList>
    </citation>
    <scope>IDENTIFICATION</scope>
    <source>
        <tissue evidence="3">Gonads</tissue>
    </source>
</reference>
<evidence type="ECO:0000313" key="2">
    <source>
        <dbReference type="Proteomes" id="UP000085678"/>
    </source>
</evidence>
<dbReference type="AlphaFoldDB" id="A0A1S3HSN0"/>
<feature type="signal peptide" evidence="1">
    <location>
        <begin position="1"/>
        <end position="21"/>
    </location>
</feature>
<organism evidence="2 3">
    <name type="scientific">Lingula anatina</name>
    <name type="common">Brachiopod</name>
    <name type="synonym">Lingula unguis</name>
    <dbReference type="NCBI Taxonomy" id="7574"/>
    <lineage>
        <taxon>Eukaryota</taxon>
        <taxon>Metazoa</taxon>
        <taxon>Spiralia</taxon>
        <taxon>Lophotrochozoa</taxon>
        <taxon>Brachiopoda</taxon>
        <taxon>Linguliformea</taxon>
        <taxon>Lingulata</taxon>
        <taxon>Lingulida</taxon>
        <taxon>Linguloidea</taxon>
        <taxon>Lingulidae</taxon>
        <taxon>Lingula</taxon>
    </lineage>
</organism>
<evidence type="ECO:0000313" key="3">
    <source>
        <dbReference type="RefSeq" id="XP_013389045.1"/>
    </source>
</evidence>
<sequence length="203" mass="22556">MNMPLFYVTLLLTILVSMSEANRQHIPDADTDDDEDADTVITVPTPFPGTSTVKVPKTTEKGTRRLKLTFPSTPNRLCPGVPLTQRIVELRNVTVGNTTITMEPAAINGEITAFPSEICAWRIQKHYGDSVNIKGIGIYEKWQDSQKCINKANEDMTCVEQLREVPWLFQCLGGKCPEGYTGPALMMLKVPIPIACFCQLIPE</sequence>
<keyword evidence="1" id="KW-0732">Signal</keyword>
<keyword evidence="2" id="KW-1185">Reference proteome</keyword>
<name>A0A1S3HSN0_LINAN</name>
<dbReference type="RefSeq" id="XP_013389045.1">
    <property type="nucleotide sequence ID" value="XM_013533591.2"/>
</dbReference>